<dbReference type="InterPro" id="IPR003343">
    <property type="entry name" value="Big_2"/>
</dbReference>
<dbReference type="SUPFAM" id="SSF54001">
    <property type="entry name" value="Cysteine proteinases"/>
    <property type="match status" value="1"/>
</dbReference>
<dbReference type="Pfam" id="PF14200">
    <property type="entry name" value="RicinB_lectin_2"/>
    <property type="match status" value="2"/>
</dbReference>
<feature type="compositionally biased region" description="Basic and acidic residues" evidence="3">
    <location>
        <begin position="157"/>
        <end position="174"/>
    </location>
</feature>
<dbReference type="SMART" id="SM00458">
    <property type="entry name" value="RICIN"/>
    <property type="match status" value="2"/>
</dbReference>
<keyword evidence="1" id="KW-0677">Repeat</keyword>
<dbReference type="Pfam" id="PF02368">
    <property type="entry name" value="Big_2"/>
    <property type="match status" value="1"/>
</dbReference>
<keyword evidence="4" id="KW-0732">Signal</keyword>
<feature type="compositionally biased region" description="Low complexity" evidence="3">
    <location>
        <begin position="105"/>
        <end position="134"/>
    </location>
</feature>
<feature type="repeat" description="Cell wall-binding" evidence="2">
    <location>
        <begin position="772"/>
        <end position="791"/>
    </location>
</feature>
<accession>A0ABX7YKF0</accession>
<dbReference type="Proteomes" id="UP000677616">
    <property type="component" value="Chromosome"/>
</dbReference>
<dbReference type="SUPFAM" id="SSF69360">
    <property type="entry name" value="Cell wall binding repeat"/>
    <property type="match status" value="1"/>
</dbReference>
<evidence type="ECO:0000256" key="1">
    <source>
        <dbReference type="ARBA" id="ARBA00022737"/>
    </source>
</evidence>
<protein>
    <submittedName>
        <fullName evidence="6">RICIN domain-containing protein</fullName>
    </submittedName>
</protein>
<dbReference type="Gene3D" id="3.90.1720.10">
    <property type="entry name" value="endopeptidase domain like (from Nostoc punctiforme)"/>
    <property type="match status" value="1"/>
</dbReference>
<evidence type="ECO:0000256" key="4">
    <source>
        <dbReference type="SAM" id="SignalP"/>
    </source>
</evidence>
<evidence type="ECO:0000313" key="7">
    <source>
        <dbReference type="Proteomes" id="UP000677616"/>
    </source>
</evidence>
<feature type="repeat" description="Cell wall-binding" evidence="2">
    <location>
        <begin position="792"/>
        <end position="811"/>
    </location>
</feature>
<dbReference type="PROSITE" id="PS50231">
    <property type="entry name" value="RICIN_B_LECTIN"/>
    <property type="match status" value="2"/>
</dbReference>
<dbReference type="SUPFAM" id="SSF50370">
    <property type="entry name" value="Ricin B-like lectins"/>
    <property type="match status" value="2"/>
</dbReference>
<feature type="repeat" description="Cell wall-binding" evidence="2">
    <location>
        <begin position="944"/>
        <end position="963"/>
    </location>
</feature>
<evidence type="ECO:0000259" key="5">
    <source>
        <dbReference type="PROSITE" id="PS50911"/>
    </source>
</evidence>
<dbReference type="InterPro" id="IPR035992">
    <property type="entry name" value="Ricin_B-like_lectins"/>
</dbReference>
<dbReference type="InterPro" id="IPR018337">
    <property type="entry name" value="Cell_wall/Cho-bd_repeat"/>
</dbReference>
<reference evidence="6 7" key="1">
    <citation type="submission" date="2021-04" db="EMBL/GenBank/DDBJ databases">
        <title>Complete genome sequence of a novel Streptococcus species.</title>
        <authorList>
            <person name="Teng J.L.L."/>
        </authorList>
    </citation>
    <scope>NUCLEOTIDE SEQUENCE [LARGE SCALE GENOMIC DNA]</scope>
    <source>
        <strain evidence="6 7">HKU75</strain>
    </source>
</reference>
<feature type="repeat" description="Cell wall-binding" evidence="2">
    <location>
        <begin position="858"/>
        <end position="877"/>
    </location>
</feature>
<feature type="compositionally biased region" description="Basic and acidic residues" evidence="3">
    <location>
        <begin position="136"/>
        <end position="147"/>
    </location>
</feature>
<dbReference type="InterPro" id="IPR038765">
    <property type="entry name" value="Papain-like_cys_pep_sf"/>
</dbReference>
<dbReference type="InterPro" id="IPR007921">
    <property type="entry name" value="CHAP_dom"/>
</dbReference>
<dbReference type="RefSeq" id="WP_212570728.1">
    <property type="nucleotide sequence ID" value="NZ_CP073084.1"/>
</dbReference>
<dbReference type="PROSITE" id="PS51170">
    <property type="entry name" value="CW"/>
    <property type="match status" value="6"/>
</dbReference>
<keyword evidence="7" id="KW-1185">Reference proteome</keyword>
<feature type="compositionally biased region" description="Low complexity" evidence="3">
    <location>
        <begin position="89"/>
        <end position="98"/>
    </location>
</feature>
<dbReference type="Gene3D" id="2.80.10.50">
    <property type="match status" value="3"/>
</dbReference>
<dbReference type="SMART" id="SM00635">
    <property type="entry name" value="BID_2"/>
    <property type="match status" value="1"/>
</dbReference>
<dbReference type="SUPFAM" id="SSF49373">
    <property type="entry name" value="Invasin/intimin cell-adhesion fragments"/>
    <property type="match status" value="1"/>
</dbReference>
<evidence type="ECO:0000313" key="6">
    <source>
        <dbReference type="EMBL" id="QUE54283.1"/>
    </source>
</evidence>
<name>A0ABX7YKF0_9STRE</name>
<dbReference type="InterPro" id="IPR008964">
    <property type="entry name" value="Invasin/intimin_cell_adhesion"/>
</dbReference>
<sequence length="1004" mass="109967">MFKRKRKRFKRKARQKAKLARFAVAGLASVTIGAVGMCDSVSIYADTESVTALPVVTTADISQPVTEEVTANTSVTSEEAPASTTLSNEPVTTPTSTESSEESEVQLTTETSSVQTIGESTTTTTVGTTLSTTGDKGVEEPRVKDVSETTTAEQAESAEKTKTKDSKELVKEPKTTQTDKNGLKELLVTTEEKDGTVLIPESDSTTLLSAGTPSIGLRGDYRYSGCVQWVKDRSRTLLGIVLPNTGYNKYGLPGASAYWTVLPRYGYQTGSEPAKNAVAVWEHNPVAVYGSNNYGHVAFVEDVNGDHVTISQGGVPGNWGGHLGVSNKGYSKSQVAGIAGKFLGYVYLREKPAPPPPPAVNRYNGEQLAAQVGRSVSDGDYHIVSTADQNLGVDVQGANPANGTNVWLWDSVTSPHQIITVKHLGGGSYTLVHKATGNSMDATSAEPGANVNAYALHGAVNQQWILKPNGDSFEIVNRHSGLVLDIAGGKIAQGTNIQLWEANNSIAQKFKFVSVDTDAKRTIADGTYHIISKFNEQMGLNEAGGGTENYSNAQINSNLLDSKQKFDVKYLGNGYYTIISKTTGRQLDAFGNSSHNGSNVVFHNANNSEAQQWIIKDAGGGFFEIISKKKNMALDTDGSAGVAKEGGNVQLYIRHKGPNQLWRFAPEPQSIKLSATEETMLVGSKRKVTATVSPSNASSLAVSWKSTNPSIVTVNNGELTAVSAGQADIIVTTLAGDKIAVLRVTVNKKITPGWRTDAKGSRYQYADGRYHTNGIKQIDGKWYFFNASGYMSTGWQKVENTHYYFKSSGAMAANEWIDHTYYVDISGKWIPSKKLATPGWKKDSKGYWYQYADATYHKNGMKQIGGKWYYFNSAGYMSTGWQKVEGRHYYFKSSGAMAANEWIDHTYYVDISGKWIPSKKLASPGWKKDAKGYWYQHADATYPKNAWRLIDKKWYYFDGSGYMVTGWRNIKNKWYYFYPSGHMARNTYINKYYVNNEGVWIVAK</sequence>
<feature type="chain" id="PRO_5047113286" evidence="4">
    <location>
        <begin position="35"/>
        <end position="1004"/>
    </location>
</feature>
<dbReference type="CDD" id="cd00161">
    <property type="entry name" value="beta-trefoil_Ricin-like"/>
    <property type="match status" value="2"/>
</dbReference>
<dbReference type="EMBL" id="CP073084">
    <property type="protein sequence ID" value="QUE54283.1"/>
    <property type="molecule type" value="Genomic_DNA"/>
</dbReference>
<feature type="region of interest" description="Disordered" evidence="3">
    <location>
        <begin position="67"/>
        <end position="178"/>
    </location>
</feature>
<dbReference type="Pfam" id="PF19127">
    <property type="entry name" value="Choline_bind_3"/>
    <property type="match status" value="3"/>
</dbReference>
<dbReference type="Pfam" id="PF05257">
    <property type="entry name" value="CHAP"/>
    <property type="match status" value="1"/>
</dbReference>
<organism evidence="6 7">
    <name type="scientific">Streptococcus oriscaviae</name>
    <dbReference type="NCBI Taxonomy" id="2781599"/>
    <lineage>
        <taxon>Bacteria</taxon>
        <taxon>Bacillati</taxon>
        <taxon>Bacillota</taxon>
        <taxon>Bacilli</taxon>
        <taxon>Lactobacillales</taxon>
        <taxon>Streptococcaceae</taxon>
        <taxon>Streptococcus</taxon>
    </lineage>
</organism>
<feature type="repeat" description="Cell wall-binding" evidence="2">
    <location>
        <begin position="878"/>
        <end position="897"/>
    </location>
</feature>
<evidence type="ECO:0000256" key="3">
    <source>
        <dbReference type="SAM" id="MobiDB-lite"/>
    </source>
</evidence>
<dbReference type="Gene3D" id="2.60.40.1080">
    <property type="match status" value="1"/>
</dbReference>
<feature type="signal peptide" evidence="4">
    <location>
        <begin position="1"/>
        <end position="34"/>
    </location>
</feature>
<feature type="domain" description="Peptidase C51" evidence="5">
    <location>
        <begin position="201"/>
        <end position="347"/>
    </location>
</feature>
<feature type="repeat" description="Cell wall-binding" evidence="2">
    <location>
        <begin position="964"/>
        <end position="983"/>
    </location>
</feature>
<evidence type="ECO:0000256" key="2">
    <source>
        <dbReference type="PROSITE-ProRule" id="PRU00591"/>
    </source>
</evidence>
<dbReference type="InterPro" id="IPR000772">
    <property type="entry name" value="Ricin_B_lectin"/>
</dbReference>
<dbReference type="Gene3D" id="2.10.270.10">
    <property type="entry name" value="Cholin Binding"/>
    <property type="match status" value="3"/>
</dbReference>
<feature type="compositionally biased region" description="Polar residues" evidence="3">
    <location>
        <begin position="67"/>
        <end position="88"/>
    </location>
</feature>
<dbReference type="PROSITE" id="PS50911">
    <property type="entry name" value="CHAP"/>
    <property type="match status" value="1"/>
</dbReference>
<proteinExistence type="predicted"/>
<gene>
    <name evidence="6" type="ORF">INT76_10795</name>
</gene>